<proteinExistence type="evidence at transcript level"/>
<organism evidence="1">
    <name type="scientific">Hordeum vulgare subsp. vulgare</name>
    <name type="common">Domesticated barley</name>
    <dbReference type="NCBI Taxonomy" id="112509"/>
    <lineage>
        <taxon>Eukaryota</taxon>
        <taxon>Viridiplantae</taxon>
        <taxon>Streptophyta</taxon>
        <taxon>Embryophyta</taxon>
        <taxon>Tracheophyta</taxon>
        <taxon>Spermatophyta</taxon>
        <taxon>Magnoliopsida</taxon>
        <taxon>Liliopsida</taxon>
        <taxon>Poales</taxon>
        <taxon>Poaceae</taxon>
        <taxon>BOP clade</taxon>
        <taxon>Pooideae</taxon>
        <taxon>Triticodae</taxon>
        <taxon>Triticeae</taxon>
        <taxon>Hordeinae</taxon>
        <taxon>Hordeum</taxon>
    </lineage>
</organism>
<dbReference type="EMBL" id="AK371080">
    <property type="protein sequence ID" value="BAK02278.1"/>
    <property type="molecule type" value="mRNA"/>
</dbReference>
<sequence>TRVGTLRLGTMHITCSMMLWCQHITIIKTKHPKMVALEQQSAEENALKLVKKHKRKKLSALDKILKLKQQLNVKAEA</sequence>
<dbReference type="AlphaFoldDB" id="F2E4K6"/>
<name>F2E4K6_HORVV</name>
<reference evidence="1" key="1">
    <citation type="journal article" date="2011" name="Plant Physiol.">
        <title>Comprehensive sequence analysis of 24,783 barley full-length cDNAs derived from 12 clone libraries.</title>
        <authorList>
            <person name="Matsumoto T."/>
            <person name="Tanaka T."/>
            <person name="Sakai H."/>
            <person name="Amano N."/>
            <person name="Kanamori H."/>
            <person name="Kurita K."/>
            <person name="Kikuta A."/>
            <person name="Kamiya K."/>
            <person name="Yamamoto M."/>
            <person name="Ikawa H."/>
            <person name="Fujii N."/>
            <person name="Hori K."/>
            <person name="Itoh T."/>
            <person name="Sato K."/>
        </authorList>
    </citation>
    <scope>NUCLEOTIDE SEQUENCE</scope>
    <source>
        <tissue evidence="1">Shoot and root</tissue>
    </source>
</reference>
<protein>
    <submittedName>
        <fullName evidence="1">Predicted protein</fullName>
    </submittedName>
</protein>
<evidence type="ECO:0000313" key="1">
    <source>
        <dbReference type="EMBL" id="BAK02278.1"/>
    </source>
</evidence>
<accession>F2E4K6</accession>
<feature type="non-terminal residue" evidence="1">
    <location>
        <position position="1"/>
    </location>
</feature>